<evidence type="ECO:0000313" key="4">
    <source>
        <dbReference type="Proteomes" id="UP000245790"/>
    </source>
</evidence>
<keyword evidence="1" id="KW-1133">Transmembrane helix</keyword>
<keyword evidence="4" id="KW-1185">Reference proteome</keyword>
<dbReference type="OrthoDB" id="6658731at2"/>
<gene>
    <name evidence="3" type="ORF">C8D97_10350</name>
</gene>
<dbReference type="InterPro" id="IPR009589">
    <property type="entry name" value="PH_YyaB-like"/>
</dbReference>
<feature type="domain" description="Uncharacterized protein YyaB-like PH" evidence="2">
    <location>
        <begin position="61"/>
        <end position="130"/>
    </location>
</feature>
<feature type="transmembrane region" description="Helical" evidence="1">
    <location>
        <begin position="39"/>
        <end position="59"/>
    </location>
</feature>
<dbReference type="Pfam" id="PF06713">
    <property type="entry name" value="bPH_4"/>
    <property type="match status" value="1"/>
</dbReference>
<reference evidence="3 4" key="1">
    <citation type="submission" date="2018-05" db="EMBL/GenBank/DDBJ databases">
        <title>Genomic Encyclopedia of Type Strains, Phase IV (KMG-IV): sequencing the most valuable type-strain genomes for metagenomic binning, comparative biology and taxonomic classification.</title>
        <authorList>
            <person name="Goeker M."/>
        </authorList>
    </citation>
    <scope>NUCLEOTIDE SEQUENCE [LARGE SCALE GENOMIC DNA]</scope>
    <source>
        <strain evidence="3 4">DSM 25350</strain>
    </source>
</reference>
<evidence type="ECO:0000259" key="2">
    <source>
        <dbReference type="Pfam" id="PF06713"/>
    </source>
</evidence>
<feature type="transmembrane region" description="Helical" evidence="1">
    <location>
        <begin position="12"/>
        <end position="32"/>
    </location>
</feature>
<keyword evidence="1" id="KW-0472">Membrane</keyword>
<sequence>MKQFDSKVDLSIMIILVFSALFCFATASFIAFDSFTIESLLVAVFVVLLGSGLPVWLAVSTRYCVDQEILVIKSGPFRWRIPLNDIKDLRESSSPISGPALSFDRLLITYSNGKRVLVSPEDKTEFIKALNFDEQLS</sequence>
<accession>A0A316GEX7</accession>
<evidence type="ECO:0000256" key="1">
    <source>
        <dbReference type="SAM" id="Phobius"/>
    </source>
</evidence>
<protein>
    <submittedName>
        <fullName evidence="3">PH (Pleckstrin Homology) domain-containing protein</fullName>
    </submittedName>
</protein>
<proteinExistence type="predicted"/>
<keyword evidence="1" id="KW-0812">Transmembrane</keyword>
<evidence type="ECO:0000313" key="3">
    <source>
        <dbReference type="EMBL" id="PWK53227.1"/>
    </source>
</evidence>
<dbReference type="Proteomes" id="UP000245790">
    <property type="component" value="Unassembled WGS sequence"/>
</dbReference>
<organism evidence="3 4">
    <name type="scientific">Pleionea mediterranea</name>
    <dbReference type="NCBI Taxonomy" id="523701"/>
    <lineage>
        <taxon>Bacteria</taxon>
        <taxon>Pseudomonadati</taxon>
        <taxon>Pseudomonadota</taxon>
        <taxon>Gammaproteobacteria</taxon>
        <taxon>Oceanospirillales</taxon>
        <taxon>Pleioneaceae</taxon>
        <taxon>Pleionea</taxon>
    </lineage>
</organism>
<dbReference type="AlphaFoldDB" id="A0A316GEX7"/>
<dbReference type="EMBL" id="QGGU01000003">
    <property type="protein sequence ID" value="PWK53227.1"/>
    <property type="molecule type" value="Genomic_DNA"/>
</dbReference>
<name>A0A316GEX7_9GAMM</name>
<dbReference type="RefSeq" id="WP_109762318.1">
    <property type="nucleotide sequence ID" value="NZ_QGGU01000003.1"/>
</dbReference>
<dbReference type="GO" id="GO:0030153">
    <property type="term" value="P:bacteriocin immunity"/>
    <property type="evidence" value="ECO:0007669"/>
    <property type="project" value="InterPro"/>
</dbReference>
<comment type="caution">
    <text evidence="3">The sequence shown here is derived from an EMBL/GenBank/DDBJ whole genome shotgun (WGS) entry which is preliminary data.</text>
</comment>